<dbReference type="PANTHER" id="PTHR10796">
    <property type="entry name" value="PATCHED-RELATED"/>
    <property type="match status" value="1"/>
</dbReference>
<feature type="transmembrane region" description="Helical" evidence="7">
    <location>
        <begin position="287"/>
        <end position="307"/>
    </location>
</feature>
<dbReference type="OrthoDB" id="6510177at2759"/>
<reference evidence="11" key="1">
    <citation type="submission" date="2017-02" db="UniProtKB">
        <authorList>
            <consortium name="WormBaseParasite"/>
        </authorList>
    </citation>
    <scope>IDENTIFICATION</scope>
</reference>
<dbReference type="Pfam" id="PF02460">
    <property type="entry name" value="Patched"/>
    <property type="match status" value="1"/>
</dbReference>
<proteinExistence type="inferred from homology"/>
<dbReference type="GO" id="GO:0018996">
    <property type="term" value="P:molting cycle, collagen and cuticulin-based cuticle"/>
    <property type="evidence" value="ECO:0007669"/>
    <property type="project" value="TreeGrafter"/>
</dbReference>
<name>A0A0M3IZ97_ANISI</name>
<reference evidence="9 10" key="2">
    <citation type="submission" date="2018-11" db="EMBL/GenBank/DDBJ databases">
        <authorList>
            <consortium name="Pathogen Informatics"/>
        </authorList>
    </citation>
    <scope>NUCLEOTIDE SEQUENCE [LARGE SCALE GENOMIC DNA]</scope>
</reference>
<feature type="transmembrane region" description="Helical" evidence="7">
    <location>
        <begin position="350"/>
        <end position="370"/>
    </location>
</feature>
<dbReference type="PANTHER" id="PTHR10796:SF185">
    <property type="entry name" value="SSD DOMAIN-CONTAINING PROTEIN"/>
    <property type="match status" value="1"/>
</dbReference>
<keyword evidence="3 7" id="KW-0812">Transmembrane</keyword>
<evidence type="ECO:0000256" key="4">
    <source>
        <dbReference type="ARBA" id="ARBA00022989"/>
    </source>
</evidence>
<dbReference type="PROSITE" id="PS50156">
    <property type="entry name" value="SSD"/>
    <property type="match status" value="1"/>
</dbReference>
<comment type="similarity">
    <text evidence="2">Belongs to the patched family.</text>
</comment>
<dbReference type="GO" id="GO:0030659">
    <property type="term" value="C:cytoplasmic vesicle membrane"/>
    <property type="evidence" value="ECO:0007669"/>
    <property type="project" value="TreeGrafter"/>
</dbReference>
<dbReference type="GO" id="GO:0005886">
    <property type="term" value="C:plasma membrane"/>
    <property type="evidence" value="ECO:0007669"/>
    <property type="project" value="TreeGrafter"/>
</dbReference>
<evidence type="ECO:0000256" key="7">
    <source>
        <dbReference type="SAM" id="Phobius"/>
    </source>
</evidence>
<dbReference type="Proteomes" id="UP000267096">
    <property type="component" value="Unassembled WGS sequence"/>
</dbReference>
<dbReference type="EMBL" id="UYRR01000312">
    <property type="protein sequence ID" value="VDK17754.1"/>
    <property type="molecule type" value="Genomic_DNA"/>
</dbReference>
<evidence type="ECO:0000313" key="9">
    <source>
        <dbReference type="EMBL" id="VDK17754.1"/>
    </source>
</evidence>
<keyword evidence="4 7" id="KW-1133">Transmembrane helix</keyword>
<accession>A0A0M3IZ97</accession>
<dbReference type="GO" id="GO:0006897">
    <property type="term" value="P:endocytosis"/>
    <property type="evidence" value="ECO:0007669"/>
    <property type="project" value="TreeGrafter"/>
</dbReference>
<keyword evidence="6" id="KW-0325">Glycoprotein</keyword>
<evidence type="ECO:0000313" key="10">
    <source>
        <dbReference type="Proteomes" id="UP000267096"/>
    </source>
</evidence>
<feature type="domain" description="SSD" evidence="8">
    <location>
        <begin position="298"/>
        <end position="445"/>
    </location>
</feature>
<dbReference type="InterPro" id="IPR000731">
    <property type="entry name" value="SSD"/>
</dbReference>
<feature type="transmembrane region" description="Helical" evidence="7">
    <location>
        <begin position="319"/>
        <end position="338"/>
    </location>
</feature>
<dbReference type="SUPFAM" id="SSF82866">
    <property type="entry name" value="Multidrug efflux transporter AcrB transmembrane domain"/>
    <property type="match status" value="1"/>
</dbReference>
<evidence type="ECO:0000256" key="6">
    <source>
        <dbReference type="ARBA" id="ARBA00023180"/>
    </source>
</evidence>
<evidence type="ECO:0000256" key="1">
    <source>
        <dbReference type="ARBA" id="ARBA00004141"/>
    </source>
</evidence>
<dbReference type="WBParaSite" id="ASIM_0000057801-mRNA-1">
    <property type="protein sequence ID" value="ASIM_0000057801-mRNA-1"/>
    <property type="gene ID" value="ASIM_0000057801"/>
</dbReference>
<keyword evidence="5 7" id="KW-0472">Membrane</keyword>
<dbReference type="Gene3D" id="1.20.1640.10">
    <property type="entry name" value="Multidrug efflux transporter AcrB transmembrane domain"/>
    <property type="match status" value="1"/>
</dbReference>
<evidence type="ECO:0000256" key="5">
    <source>
        <dbReference type="ARBA" id="ARBA00023136"/>
    </source>
</evidence>
<protein>
    <submittedName>
        <fullName evidence="11">SSD domain-containing protein</fullName>
    </submittedName>
</protein>
<dbReference type="InterPro" id="IPR003392">
    <property type="entry name" value="PTHD_SSD"/>
</dbReference>
<organism evidence="11">
    <name type="scientific">Anisakis simplex</name>
    <name type="common">Herring worm</name>
    <dbReference type="NCBI Taxonomy" id="6269"/>
    <lineage>
        <taxon>Eukaryota</taxon>
        <taxon>Metazoa</taxon>
        <taxon>Ecdysozoa</taxon>
        <taxon>Nematoda</taxon>
        <taxon>Chromadorea</taxon>
        <taxon>Rhabditida</taxon>
        <taxon>Spirurina</taxon>
        <taxon>Ascaridomorpha</taxon>
        <taxon>Ascaridoidea</taxon>
        <taxon>Anisakidae</taxon>
        <taxon>Anisakis</taxon>
        <taxon>Anisakis simplex complex</taxon>
    </lineage>
</organism>
<evidence type="ECO:0000259" key="8">
    <source>
        <dbReference type="PROSITE" id="PS50156"/>
    </source>
</evidence>
<comment type="subcellular location">
    <subcellularLocation>
        <location evidence="1">Membrane</location>
        <topology evidence="1">Multi-pass membrane protein</topology>
    </subcellularLocation>
</comment>
<evidence type="ECO:0000313" key="11">
    <source>
        <dbReference type="WBParaSite" id="ASIM_0000057801-mRNA-1"/>
    </source>
</evidence>
<keyword evidence="10" id="KW-1185">Reference proteome</keyword>
<dbReference type="InterPro" id="IPR051697">
    <property type="entry name" value="Patched_domain-protein"/>
</dbReference>
<dbReference type="AlphaFoldDB" id="A0A0M3IZ97"/>
<sequence length="480" mass="53800">MQPLSDYGHAFEDGFSKAFYSYGKLVGTHPGSFLVGSLIFTVICSTGIPYLQINLDLYKLFVPLNAPVRTEFERSQAFQAMSIGPLLNEHPPENKLKRQAQLPIHNDIARFYVVHKNYENLLEAETLSRLYQYTNEILSVTAEYEGKTFHFESFCKKVPNENKCDNNLNIWLKHAYVLFRDGNTKNNPNLQLSYPVMYLFNRPKDIGNVVYGVNVTGEKHEIVGARVLTLHWFIEFPATPELDAAYLVFREAMVEFWKTKSAASGINFIPHNEHAMDDEMRLIIETAVPFAIPVSIQLMLFVIFSNYSSDRKKSKPVEGYLAVISVILSLCCTFGLLFRAGMPFNPVSSTMPFLILAVGVDDAFLMLGAWRSTDRRLGVEKRMALAMSDAGVSITVTSLTNFGCFALGYFLCSTPAVADFCILTACGVMLDYAFQITFFAACMVYGGRREDAGGLLSCCYHTESINGKSSLSEKQERSSS</sequence>
<feature type="transmembrane region" description="Helical" evidence="7">
    <location>
        <begin position="417"/>
        <end position="445"/>
    </location>
</feature>
<evidence type="ECO:0000256" key="3">
    <source>
        <dbReference type="ARBA" id="ARBA00022692"/>
    </source>
</evidence>
<evidence type="ECO:0000256" key="2">
    <source>
        <dbReference type="ARBA" id="ARBA00005585"/>
    </source>
</evidence>
<feature type="transmembrane region" description="Helical" evidence="7">
    <location>
        <begin position="390"/>
        <end position="411"/>
    </location>
</feature>
<gene>
    <name evidence="9" type="ORF">ASIM_LOCUS480</name>
</gene>